<geneLocation type="plasmid" evidence="1 2">
    <name>pR24_1</name>
</geneLocation>
<evidence type="ECO:0000313" key="2">
    <source>
        <dbReference type="Proteomes" id="UP001017257"/>
    </source>
</evidence>
<organism evidence="1 2">
    <name type="scientific">Microvirga terrae</name>
    <dbReference type="NCBI Taxonomy" id="2740529"/>
    <lineage>
        <taxon>Bacteria</taxon>
        <taxon>Pseudomonadati</taxon>
        <taxon>Pseudomonadota</taxon>
        <taxon>Alphaproteobacteria</taxon>
        <taxon>Hyphomicrobiales</taxon>
        <taxon>Methylobacteriaceae</taxon>
        <taxon>Microvirga</taxon>
    </lineage>
</organism>
<dbReference type="RefSeq" id="WP_259060845.1">
    <property type="nucleotide sequence ID" value="NZ_CP102846.1"/>
</dbReference>
<dbReference type="PROSITE" id="PS51318">
    <property type="entry name" value="TAT"/>
    <property type="match status" value="1"/>
</dbReference>
<dbReference type="Proteomes" id="UP001017257">
    <property type="component" value="Plasmid pR24_1"/>
</dbReference>
<keyword evidence="1" id="KW-0614">Plasmid</keyword>
<evidence type="ECO:0000313" key="1">
    <source>
        <dbReference type="EMBL" id="UVF22174.1"/>
    </source>
</evidence>
<reference evidence="1" key="1">
    <citation type="submission" date="2022-08" db="EMBL/GenBank/DDBJ databases">
        <title>Microvirga terrae sp. nov., isolated from soil.</title>
        <authorList>
            <person name="Kim K.H."/>
            <person name="Seo Y.L."/>
            <person name="Kim J.M."/>
            <person name="Lee J.K."/>
            <person name="Han D.M."/>
            <person name="Jeon C.O."/>
        </authorList>
    </citation>
    <scope>NUCLEOTIDE SEQUENCE</scope>
    <source>
        <strain evidence="1">R24</strain>
        <plasmid evidence="1">pR24_1</plasmid>
    </source>
</reference>
<gene>
    <name evidence="1" type="ORF">HPT29_026105</name>
</gene>
<proteinExistence type="predicted"/>
<name>A0ABY5S0U5_9HYPH</name>
<accession>A0ABY5S0U5</accession>
<dbReference type="EMBL" id="CP102846">
    <property type="protein sequence ID" value="UVF22174.1"/>
    <property type="molecule type" value="Genomic_DNA"/>
</dbReference>
<sequence length="71" mass="7802">MSRSKSRETLNRRNFILALGGGSAAIATAPQLAVTSAQAFDAGSEETKARYRESNDVKAFYRTNGYETLRK</sequence>
<dbReference type="InterPro" id="IPR006311">
    <property type="entry name" value="TAT_signal"/>
</dbReference>
<keyword evidence="2" id="KW-1185">Reference proteome</keyword>
<protein>
    <submittedName>
        <fullName evidence="1">Formate dehydrogenase</fullName>
    </submittedName>
</protein>